<feature type="region of interest" description="Disordered" evidence="3">
    <location>
        <begin position="57"/>
        <end position="76"/>
    </location>
</feature>
<organism evidence="5 6">
    <name type="scientific">Populibacterium corticicola</name>
    <dbReference type="NCBI Taxonomy" id="1812826"/>
    <lineage>
        <taxon>Bacteria</taxon>
        <taxon>Bacillati</taxon>
        <taxon>Actinomycetota</taxon>
        <taxon>Actinomycetes</taxon>
        <taxon>Micrococcales</taxon>
        <taxon>Jonesiaceae</taxon>
        <taxon>Populibacterium</taxon>
    </lineage>
</organism>
<dbReference type="Proteomes" id="UP001597391">
    <property type="component" value="Unassembled WGS sequence"/>
</dbReference>
<sequence>MKEYELRTIRRVRMAPSAWHNPTTEYSLTSRALKAAAIAAIAALALTACTKDPLTDPTATGNTSTQAPAPSGDLKPVEGFETYYSQEVKWEDCGGNFQCATVQAPMNWADPASDAIDIAIKKLPSSGSAPKGTVIINPGGPGGSGIEFVDYAPFMFGATLIENYNILGFDPRGVGQSTPVKCYESEQMDHYLAQSFDPEHPKALEAARQATADYGKACLENTGAVLEFIDTQSSARDMDLLRALMGDEKINYLGFSYGTQLGATYAGIFPENVGNMVLDGAIDLRLTAFEQSMQQAVGFENALRAFAENCVEYGDCPVAGDTDQVMAAVAELFDRLGKSPLPTDDPERVLTQSLAFYGVAQPLYAEVLWPALGEGLELAINQRDGSVLLELSDDYFGRSDDGTYMNNQTEAFTAINCLDDRSSADLDTMKKEAEEIRKAAPVMGEFFTYGGISCENWPFPVAGQNFDLAASGAAPIMVIGTTNDPATPYVWAEGLAEQLESGFLVTNVGEGHTAYGMGNQCILDVVDNFFVNGTVPSSDPNCGG</sequence>
<dbReference type="InterPro" id="IPR029058">
    <property type="entry name" value="AB_hydrolase_fold"/>
</dbReference>
<name>A0ABW5XII9_9MICO</name>
<gene>
    <name evidence="5" type="ORF">ACFSYH_13310</name>
</gene>
<feature type="compositionally biased region" description="Polar residues" evidence="3">
    <location>
        <begin position="57"/>
        <end position="68"/>
    </location>
</feature>
<evidence type="ECO:0000256" key="1">
    <source>
        <dbReference type="ARBA" id="ARBA00010088"/>
    </source>
</evidence>
<evidence type="ECO:0000259" key="4">
    <source>
        <dbReference type="Pfam" id="PF08386"/>
    </source>
</evidence>
<dbReference type="PANTHER" id="PTHR43248:SF30">
    <property type="entry name" value="AB HYDROLASE-1 DOMAIN-CONTAINING PROTEIN"/>
    <property type="match status" value="1"/>
</dbReference>
<keyword evidence="6" id="KW-1185">Reference proteome</keyword>
<dbReference type="InterPro" id="IPR013595">
    <property type="entry name" value="Pept_S33_TAP-like_C"/>
</dbReference>
<dbReference type="Pfam" id="PF08386">
    <property type="entry name" value="Abhydrolase_4"/>
    <property type="match status" value="1"/>
</dbReference>
<dbReference type="PANTHER" id="PTHR43248">
    <property type="entry name" value="2-SUCCINYL-6-HYDROXY-2,4-CYCLOHEXADIENE-1-CARBOXYLATE SYNTHASE"/>
    <property type="match status" value="1"/>
</dbReference>
<dbReference type="SUPFAM" id="SSF53474">
    <property type="entry name" value="alpha/beta-Hydrolases"/>
    <property type="match status" value="1"/>
</dbReference>
<keyword evidence="2 5" id="KW-0378">Hydrolase</keyword>
<accession>A0ABW5XII9</accession>
<evidence type="ECO:0000313" key="6">
    <source>
        <dbReference type="Proteomes" id="UP001597391"/>
    </source>
</evidence>
<dbReference type="GO" id="GO:0016787">
    <property type="term" value="F:hydrolase activity"/>
    <property type="evidence" value="ECO:0007669"/>
    <property type="project" value="UniProtKB-KW"/>
</dbReference>
<comment type="caution">
    <text evidence="5">The sequence shown here is derived from an EMBL/GenBank/DDBJ whole genome shotgun (WGS) entry which is preliminary data.</text>
</comment>
<dbReference type="Gene3D" id="3.40.50.1820">
    <property type="entry name" value="alpha/beta hydrolase"/>
    <property type="match status" value="1"/>
</dbReference>
<dbReference type="InterPro" id="IPR051601">
    <property type="entry name" value="Serine_prot/Carboxylest_S33"/>
</dbReference>
<feature type="domain" description="Peptidase S33 tripeptidyl aminopeptidase-like C-terminal" evidence="4">
    <location>
        <begin position="441"/>
        <end position="542"/>
    </location>
</feature>
<proteinExistence type="inferred from homology"/>
<protein>
    <submittedName>
        <fullName evidence="5">Alpha/beta hydrolase</fullName>
    </submittedName>
</protein>
<comment type="similarity">
    <text evidence="1">Belongs to the peptidase S33 family.</text>
</comment>
<reference evidence="6" key="1">
    <citation type="journal article" date="2019" name="Int. J. Syst. Evol. Microbiol.">
        <title>The Global Catalogue of Microorganisms (GCM) 10K type strain sequencing project: providing services to taxonomists for standard genome sequencing and annotation.</title>
        <authorList>
            <consortium name="The Broad Institute Genomics Platform"/>
            <consortium name="The Broad Institute Genome Sequencing Center for Infectious Disease"/>
            <person name="Wu L."/>
            <person name="Ma J."/>
        </authorList>
    </citation>
    <scope>NUCLEOTIDE SEQUENCE [LARGE SCALE GENOMIC DNA]</scope>
    <source>
        <strain evidence="6">KCTC 33576</strain>
    </source>
</reference>
<evidence type="ECO:0000256" key="3">
    <source>
        <dbReference type="SAM" id="MobiDB-lite"/>
    </source>
</evidence>
<dbReference type="EMBL" id="JBHUOP010000006">
    <property type="protein sequence ID" value="MFD2841538.1"/>
    <property type="molecule type" value="Genomic_DNA"/>
</dbReference>
<evidence type="ECO:0000256" key="2">
    <source>
        <dbReference type="ARBA" id="ARBA00022801"/>
    </source>
</evidence>
<evidence type="ECO:0000313" key="5">
    <source>
        <dbReference type="EMBL" id="MFD2841538.1"/>
    </source>
</evidence>